<dbReference type="SMART" id="SM01232">
    <property type="entry name" value="H2TH"/>
    <property type="match status" value="1"/>
</dbReference>
<dbReference type="InterPro" id="IPR012319">
    <property type="entry name" value="FPG_cat"/>
</dbReference>
<organism evidence="18 19">
    <name type="scientific">Nakamurella flavida</name>
    <dbReference type="NCBI Taxonomy" id="363630"/>
    <lineage>
        <taxon>Bacteria</taxon>
        <taxon>Bacillati</taxon>
        <taxon>Actinomycetota</taxon>
        <taxon>Actinomycetes</taxon>
        <taxon>Nakamurellales</taxon>
        <taxon>Nakamurellaceae</taxon>
        <taxon>Nakamurella</taxon>
    </lineage>
</organism>
<evidence type="ECO:0000256" key="5">
    <source>
        <dbReference type="ARBA" id="ARBA00022771"/>
    </source>
</evidence>
<keyword evidence="9" id="KW-0234">DNA repair</keyword>
<evidence type="ECO:0000259" key="16">
    <source>
        <dbReference type="PROSITE" id="PS51068"/>
    </source>
</evidence>
<keyword evidence="6" id="KW-0378">Hydrolase</keyword>
<dbReference type="PANTHER" id="PTHR42697">
    <property type="entry name" value="ENDONUCLEASE 8"/>
    <property type="match status" value="1"/>
</dbReference>
<dbReference type="SMART" id="SM00898">
    <property type="entry name" value="Fapy_DNA_glyco"/>
    <property type="match status" value="1"/>
</dbReference>
<feature type="domain" description="FPG-type" evidence="15">
    <location>
        <begin position="223"/>
        <end position="262"/>
    </location>
</feature>
<dbReference type="GO" id="GO:0003684">
    <property type="term" value="F:damaged DNA binding"/>
    <property type="evidence" value="ECO:0007669"/>
    <property type="project" value="InterPro"/>
</dbReference>
<dbReference type="Proteomes" id="UP000663801">
    <property type="component" value="Unassembled WGS sequence"/>
</dbReference>
<dbReference type="GO" id="GO:0008270">
    <property type="term" value="F:zinc ion binding"/>
    <property type="evidence" value="ECO:0007669"/>
    <property type="project" value="UniProtKB-KW"/>
</dbReference>
<dbReference type="GO" id="GO:0006284">
    <property type="term" value="P:base-excision repair"/>
    <property type="evidence" value="ECO:0007669"/>
    <property type="project" value="InterPro"/>
</dbReference>
<evidence type="ECO:0000256" key="6">
    <source>
        <dbReference type="ARBA" id="ARBA00022801"/>
    </source>
</evidence>
<feature type="compositionally biased region" description="Basic residues" evidence="14">
    <location>
        <begin position="292"/>
        <end position="302"/>
    </location>
</feature>
<protein>
    <recommendedName>
        <fullName evidence="2">DNA-(apurinic or apyrimidinic site) lyase</fullName>
        <ecNumber evidence="2">4.2.99.18</ecNumber>
    </recommendedName>
</protein>
<dbReference type="InterPro" id="IPR010979">
    <property type="entry name" value="Ribosomal_uS13-like_H2TH"/>
</dbReference>
<dbReference type="RefSeq" id="WP_205255992.1">
    <property type="nucleotide sequence ID" value="NZ_BAAAPV010000002.1"/>
</dbReference>
<keyword evidence="19" id="KW-1185">Reference proteome</keyword>
<keyword evidence="7" id="KW-0862">Zinc</keyword>
<dbReference type="InterPro" id="IPR035937">
    <property type="entry name" value="FPG_N"/>
</dbReference>
<evidence type="ECO:0000256" key="4">
    <source>
        <dbReference type="ARBA" id="ARBA00022763"/>
    </source>
</evidence>
<dbReference type="InterPro" id="IPR000214">
    <property type="entry name" value="Znf_DNA_glyclase/AP_lyase"/>
</dbReference>
<keyword evidence="12" id="KW-0326">Glycosidase</keyword>
<dbReference type="EMBL" id="JAERWL010000005">
    <property type="protein sequence ID" value="MBM9475931.1"/>
    <property type="molecule type" value="Genomic_DNA"/>
</dbReference>
<evidence type="ECO:0000256" key="11">
    <source>
        <dbReference type="ARBA" id="ARBA00023268"/>
    </source>
</evidence>
<name>A0A939C6R6_9ACTN</name>
<proteinExistence type="inferred from homology"/>
<evidence type="ECO:0000256" key="2">
    <source>
        <dbReference type="ARBA" id="ARBA00012720"/>
    </source>
</evidence>
<dbReference type="EC" id="4.2.99.18" evidence="2"/>
<evidence type="ECO:0000313" key="17">
    <source>
        <dbReference type="EMBL" id="MBM9475931.1"/>
    </source>
</evidence>
<dbReference type="InterPro" id="IPR015886">
    <property type="entry name" value="H2TH_FPG"/>
</dbReference>
<keyword evidence="10" id="KW-0456">Lyase</keyword>
<dbReference type="GO" id="GO:0000703">
    <property type="term" value="F:oxidized pyrimidine nucleobase lesion DNA N-glycosylase activity"/>
    <property type="evidence" value="ECO:0007669"/>
    <property type="project" value="TreeGrafter"/>
</dbReference>
<dbReference type="PROSITE" id="PS51066">
    <property type="entry name" value="ZF_FPG_2"/>
    <property type="match status" value="1"/>
</dbReference>
<dbReference type="SUPFAM" id="SSF81624">
    <property type="entry name" value="N-terminal domain of MutM-like DNA repair proteins"/>
    <property type="match status" value="1"/>
</dbReference>
<dbReference type="AlphaFoldDB" id="A0A939C6R6"/>
<dbReference type="Gene3D" id="3.20.190.10">
    <property type="entry name" value="MutM-like, N-terminal"/>
    <property type="match status" value="1"/>
</dbReference>
<dbReference type="CDD" id="cd08971">
    <property type="entry name" value="AcNei2_N"/>
    <property type="match status" value="1"/>
</dbReference>
<dbReference type="SUPFAM" id="SSF57716">
    <property type="entry name" value="Glucocorticoid receptor-like (DNA-binding domain)"/>
    <property type="match status" value="1"/>
</dbReference>
<dbReference type="Pfam" id="PF01149">
    <property type="entry name" value="Fapy_DNA_glyco"/>
    <property type="match status" value="1"/>
</dbReference>
<keyword evidence="5 13" id="KW-0863">Zinc-finger</keyword>
<keyword evidence="11" id="KW-0511">Multifunctional enzyme</keyword>
<feature type="region of interest" description="Disordered" evidence="14">
    <location>
        <begin position="244"/>
        <end position="302"/>
    </location>
</feature>
<dbReference type="EMBL" id="JAERWL010000017">
    <property type="protein sequence ID" value="MBM9478409.1"/>
    <property type="molecule type" value="Genomic_DNA"/>
</dbReference>
<comment type="similarity">
    <text evidence="1">Belongs to the FPG family.</text>
</comment>
<evidence type="ECO:0000256" key="13">
    <source>
        <dbReference type="PROSITE-ProRule" id="PRU00391"/>
    </source>
</evidence>
<evidence type="ECO:0000256" key="14">
    <source>
        <dbReference type="SAM" id="MobiDB-lite"/>
    </source>
</evidence>
<keyword evidence="4" id="KW-0227">DNA damage</keyword>
<reference evidence="18" key="1">
    <citation type="submission" date="2021-01" db="EMBL/GenBank/DDBJ databases">
        <title>KCTC 19127 draft genome.</title>
        <authorList>
            <person name="An D."/>
        </authorList>
    </citation>
    <scope>NUCLEOTIDE SEQUENCE</scope>
    <source>
        <strain evidence="18">KCTC 19127</strain>
    </source>
</reference>
<evidence type="ECO:0000256" key="8">
    <source>
        <dbReference type="ARBA" id="ARBA00023125"/>
    </source>
</evidence>
<keyword evidence="3" id="KW-0479">Metal-binding</keyword>
<dbReference type="SUPFAM" id="SSF46946">
    <property type="entry name" value="S13-like H2TH domain"/>
    <property type="match status" value="1"/>
</dbReference>
<dbReference type="Gene3D" id="1.10.8.50">
    <property type="match status" value="1"/>
</dbReference>
<feature type="domain" description="Formamidopyrimidine-DNA glycosylase catalytic" evidence="16">
    <location>
        <begin position="2"/>
        <end position="103"/>
    </location>
</feature>
<keyword evidence="8" id="KW-0238">DNA-binding</keyword>
<sequence length="302" mass="32828">MPEGDSVFLVARKLRAALDGRLLTHADLRVPAHATADLSGRTVLEHDTVGKHLLTRLSGGITLHTHLRMDGSWNVVGAGKWLPRRLMPDVRVVLLTDGPTAFGVLLPVVDLVHTAEEHTVVGHLGPDPLRVDWNPAEALRRFAQRPERPLAAALLDQRNMAGLGNLWANELCFLRGRSPWTPVGEVDMAPMVDLAARALQRSATVPGAYQVTTGNTRRGESHWVSGRSGRPCLRCGTVVRVEAETPGDPERRRTWWCPHCQPGPAPQGSAAPGPPARDLSAGRTEGSGRATRVPRGRYGPRR</sequence>
<evidence type="ECO:0000256" key="3">
    <source>
        <dbReference type="ARBA" id="ARBA00022723"/>
    </source>
</evidence>
<evidence type="ECO:0000256" key="7">
    <source>
        <dbReference type="ARBA" id="ARBA00022833"/>
    </source>
</evidence>
<evidence type="ECO:0000259" key="15">
    <source>
        <dbReference type="PROSITE" id="PS51066"/>
    </source>
</evidence>
<evidence type="ECO:0000256" key="10">
    <source>
        <dbReference type="ARBA" id="ARBA00023239"/>
    </source>
</evidence>
<evidence type="ECO:0000256" key="12">
    <source>
        <dbReference type="ARBA" id="ARBA00023295"/>
    </source>
</evidence>
<dbReference type="Pfam" id="PF06831">
    <property type="entry name" value="H2TH"/>
    <property type="match status" value="1"/>
</dbReference>
<evidence type="ECO:0000256" key="9">
    <source>
        <dbReference type="ARBA" id="ARBA00023204"/>
    </source>
</evidence>
<evidence type="ECO:0000256" key="1">
    <source>
        <dbReference type="ARBA" id="ARBA00009409"/>
    </source>
</evidence>
<dbReference type="PROSITE" id="PS51068">
    <property type="entry name" value="FPG_CAT"/>
    <property type="match status" value="1"/>
</dbReference>
<dbReference type="InterPro" id="IPR044090">
    <property type="entry name" value="Nei2_N"/>
</dbReference>
<evidence type="ECO:0000313" key="19">
    <source>
        <dbReference type="Proteomes" id="UP000663801"/>
    </source>
</evidence>
<gene>
    <name evidence="17" type="ORF">JL107_05705</name>
    <name evidence="18" type="ORF">JL107_18320</name>
</gene>
<comment type="caution">
    <text evidence="18">The sequence shown here is derived from an EMBL/GenBank/DDBJ whole genome shotgun (WGS) entry which is preliminary data.</text>
</comment>
<evidence type="ECO:0000313" key="18">
    <source>
        <dbReference type="EMBL" id="MBM9478409.1"/>
    </source>
</evidence>
<dbReference type="GO" id="GO:0140078">
    <property type="term" value="F:class I DNA-(apurinic or apyrimidinic site) endonuclease activity"/>
    <property type="evidence" value="ECO:0007669"/>
    <property type="project" value="UniProtKB-EC"/>
</dbReference>
<accession>A0A939C6R6</accession>
<dbReference type="PANTHER" id="PTHR42697:SF1">
    <property type="entry name" value="ENDONUCLEASE 8"/>
    <property type="match status" value="1"/>
</dbReference>